<dbReference type="AlphaFoldDB" id="A0A0F9QH30"/>
<evidence type="ECO:0000259" key="2">
    <source>
        <dbReference type="Pfam" id="PF00326"/>
    </source>
</evidence>
<dbReference type="InterPro" id="IPR029058">
    <property type="entry name" value="AB_hydrolase_fold"/>
</dbReference>
<name>A0A0F9QH30_9ZZZZ</name>
<dbReference type="GO" id="GO:0006508">
    <property type="term" value="P:proteolysis"/>
    <property type="evidence" value="ECO:0007669"/>
    <property type="project" value="InterPro"/>
</dbReference>
<accession>A0A0F9QH30</accession>
<dbReference type="SUPFAM" id="SSF82171">
    <property type="entry name" value="DPP6 N-terminal domain-like"/>
    <property type="match status" value="1"/>
</dbReference>
<organism evidence="3">
    <name type="scientific">marine sediment metagenome</name>
    <dbReference type="NCBI Taxonomy" id="412755"/>
    <lineage>
        <taxon>unclassified sequences</taxon>
        <taxon>metagenomes</taxon>
        <taxon>ecological metagenomes</taxon>
    </lineage>
</organism>
<dbReference type="GO" id="GO:0004252">
    <property type="term" value="F:serine-type endopeptidase activity"/>
    <property type="evidence" value="ECO:0007669"/>
    <property type="project" value="TreeGrafter"/>
</dbReference>
<evidence type="ECO:0000313" key="3">
    <source>
        <dbReference type="EMBL" id="KKN12506.1"/>
    </source>
</evidence>
<dbReference type="InterPro" id="IPR001375">
    <property type="entry name" value="Peptidase_S9_cat"/>
</dbReference>
<evidence type="ECO:0000256" key="1">
    <source>
        <dbReference type="ARBA" id="ARBA00022801"/>
    </source>
</evidence>
<feature type="domain" description="Peptidase S9 prolyl oligopeptidase catalytic" evidence="2">
    <location>
        <begin position="411"/>
        <end position="570"/>
    </location>
</feature>
<protein>
    <recommendedName>
        <fullName evidence="2">Peptidase S9 prolyl oligopeptidase catalytic domain-containing protein</fullName>
    </recommendedName>
</protein>
<dbReference type="Pfam" id="PF00326">
    <property type="entry name" value="Peptidase_S9"/>
    <property type="match status" value="1"/>
</dbReference>
<reference evidence="3" key="1">
    <citation type="journal article" date="2015" name="Nature">
        <title>Complex archaea that bridge the gap between prokaryotes and eukaryotes.</title>
        <authorList>
            <person name="Spang A."/>
            <person name="Saw J.H."/>
            <person name="Jorgensen S.L."/>
            <person name="Zaremba-Niedzwiedzka K."/>
            <person name="Martijn J."/>
            <person name="Lind A.E."/>
            <person name="van Eijk R."/>
            <person name="Schleper C."/>
            <person name="Guy L."/>
            <person name="Ettema T.J."/>
        </authorList>
    </citation>
    <scope>NUCLEOTIDE SEQUENCE</scope>
</reference>
<proteinExistence type="predicted"/>
<keyword evidence="1" id="KW-0378">Hydrolase</keyword>
<sequence>YYATSQIVEIDIVSGSKKKIGGPGMYRYADQSPNGNLLLVYRIKKPFSYSVPYRSFAHTLEIWDRNGKLIHLLADLPLADEVPVRGVPTGPRSVEWRALKPATLIWVEALDEGNPGKKVPHRDKLMTLSFPFKEQPEEILKIQHRYSGISWLKPEGKAFLTERDWKRRWRTTYLINVDAPEQAPKKMFDLSTQDRYNDPGNPVQMTTPAGERIFLQDKDAIYLSGSGASPRGDMPFLDRLDLKTMKKKRLFQCSEGSYETFVDFAGKSRNQIITRYESETEPPNYYLFNLRRKKRDALTDFKDPAPQLAGVKKQLIKYTREDGIELSGTLYLPPGYKEGERLPLVIWAYPREYSSRKIAGQIRGSSHRFTFYRSYSQLFFVTQGYALLDRALMPVVGDPKTMNDTFVDQIVSNLKAAIDKLDSLGIIDPGRVGVGGHSYGAFMTANLLAHCDLVAAGIARSGAYNRTLTPFGFQNERRTLWENPEIYFKVSPFMHAHKINEPILLIHGEADNNSGTFPIQSRRLYHALKGHGATARLVMLPNESHGYRGRESVLHVLAEMFEWFDKYVKKK</sequence>
<comment type="caution">
    <text evidence="3">The sequence shown here is derived from an EMBL/GenBank/DDBJ whole genome shotgun (WGS) entry which is preliminary data.</text>
</comment>
<gene>
    <name evidence="3" type="ORF">LCGC14_1015830</name>
</gene>
<dbReference type="EMBL" id="LAZR01004027">
    <property type="protein sequence ID" value="KKN12506.1"/>
    <property type="molecule type" value="Genomic_DNA"/>
</dbReference>
<dbReference type="PANTHER" id="PTHR42776">
    <property type="entry name" value="SERINE PEPTIDASE S9 FAMILY MEMBER"/>
    <property type="match status" value="1"/>
</dbReference>
<feature type="non-terminal residue" evidence="3">
    <location>
        <position position="1"/>
    </location>
</feature>
<dbReference type="Gene3D" id="3.40.50.1820">
    <property type="entry name" value="alpha/beta hydrolase"/>
    <property type="match status" value="1"/>
</dbReference>
<dbReference type="SUPFAM" id="SSF53474">
    <property type="entry name" value="alpha/beta-Hydrolases"/>
    <property type="match status" value="1"/>
</dbReference>
<dbReference type="PANTHER" id="PTHR42776:SF28">
    <property type="entry name" value="GLUTAMYL ENDOPEPTIDASE, CHLOROPLASTIC-RELATED"/>
    <property type="match status" value="1"/>
</dbReference>